<feature type="region of interest" description="Disordered" evidence="3">
    <location>
        <begin position="451"/>
        <end position="486"/>
    </location>
</feature>
<feature type="non-terminal residue" evidence="5">
    <location>
        <position position="1"/>
    </location>
</feature>
<feature type="region of interest" description="Disordered" evidence="3">
    <location>
        <begin position="529"/>
        <end position="563"/>
    </location>
</feature>
<protein>
    <recommendedName>
        <fullName evidence="4">F-box domain-containing protein</fullName>
    </recommendedName>
</protein>
<organism evidence="5 6">
    <name type="scientific">Astrephomene gubernaculifera</name>
    <dbReference type="NCBI Taxonomy" id="47775"/>
    <lineage>
        <taxon>Eukaryota</taxon>
        <taxon>Viridiplantae</taxon>
        <taxon>Chlorophyta</taxon>
        <taxon>core chlorophytes</taxon>
        <taxon>Chlorophyceae</taxon>
        <taxon>CS clade</taxon>
        <taxon>Chlamydomonadales</taxon>
        <taxon>Astrephomenaceae</taxon>
        <taxon>Astrephomene</taxon>
    </lineage>
</organism>
<feature type="compositionally biased region" description="Acidic residues" evidence="3">
    <location>
        <begin position="190"/>
        <end position="200"/>
    </location>
</feature>
<proteinExistence type="predicted"/>
<reference evidence="5 6" key="1">
    <citation type="journal article" date="2021" name="Sci. Rep.">
        <title>Genome sequencing of the multicellular alga Astrephomene provides insights into convergent evolution of germ-soma differentiation.</title>
        <authorList>
            <person name="Yamashita S."/>
            <person name="Yamamoto K."/>
            <person name="Matsuzaki R."/>
            <person name="Suzuki S."/>
            <person name="Yamaguchi H."/>
            <person name="Hirooka S."/>
            <person name="Minakuchi Y."/>
            <person name="Miyagishima S."/>
            <person name="Kawachi M."/>
            <person name="Toyoda A."/>
            <person name="Nozaki H."/>
        </authorList>
    </citation>
    <scope>NUCLEOTIDE SEQUENCE [LARGE SCALE GENOMIC DNA]</scope>
    <source>
        <strain evidence="5 6">NIES-4017</strain>
    </source>
</reference>
<dbReference type="InterPro" id="IPR036047">
    <property type="entry name" value="F-box-like_dom_sf"/>
</dbReference>
<dbReference type="InterPro" id="IPR045048">
    <property type="entry name" value="FBXO31/39"/>
</dbReference>
<feature type="region of interest" description="Disordered" evidence="3">
    <location>
        <begin position="218"/>
        <end position="327"/>
    </location>
</feature>
<keyword evidence="2" id="KW-0833">Ubl conjugation pathway</keyword>
<dbReference type="CDD" id="cd09917">
    <property type="entry name" value="F-box_SF"/>
    <property type="match status" value="1"/>
</dbReference>
<dbReference type="EMBL" id="BMAR01000035">
    <property type="protein sequence ID" value="GFR50053.1"/>
    <property type="molecule type" value="Genomic_DNA"/>
</dbReference>
<evidence type="ECO:0000256" key="1">
    <source>
        <dbReference type="ARBA" id="ARBA00004906"/>
    </source>
</evidence>
<feature type="region of interest" description="Disordered" evidence="3">
    <location>
        <begin position="190"/>
        <end position="209"/>
    </location>
</feature>
<feature type="compositionally biased region" description="Low complexity" evidence="3">
    <location>
        <begin position="369"/>
        <end position="409"/>
    </location>
</feature>
<dbReference type="Gene3D" id="1.20.1280.50">
    <property type="match status" value="1"/>
</dbReference>
<gene>
    <name evidence="5" type="ORF">Agub_g12080</name>
</gene>
<dbReference type="Pfam" id="PF12937">
    <property type="entry name" value="F-box-like"/>
    <property type="match status" value="1"/>
</dbReference>
<evidence type="ECO:0000256" key="2">
    <source>
        <dbReference type="ARBA" id="ARBA00022786"/>
    </source>
</evidence>
<dbReference type="InterPro" id="IPR001810">
    <property type="entry name" value="F-box_dom"/>
</dbReference>
<feature type="compositionally biased region" description="Low complexity" evidence="3">
    <location>
        <begin position="290"/>
        <end position="303"/>
    </location>
</feature>
<evidence type="ECO:0000256" key="3">
    <source>
        <dbReference type="SAM" id="MobiDB-lite"/>
    </source>
</evidence>
<evidence type="ECO:0000313" key="5">
    <source>
        <dbReference type="EMBL" id="GFR50053.1"/>
    </source>
</evidence>
<comment type="pathway">
    <text evidence="1">Protein modification; protein ubiquitination.</text>
</comment>
<name>A0AAD3DY73_9CHLO</name>
<comment type="caution">
    <text evidence="5">The sequence shown here is derived from an EMBL/GenBank/DDBJ whole genome shotgun (WGS) entry which is preliminary data.</text>
</comment>
<feature type="compositionally biased region" description="Polar residues" evidence="3">
    <location>
        <begin position="1"/>
        <end position="16"/>
    </location>
</feature>
<feature type="compositionally biased region" description="Low complexity" evidence="3">
    <location>
        <begin position="453"/>
        <end position="486"/>
    </location>
</feature>
<feature type="domain" description="F-box" evidence="4">
    <location>
        <begin position="21"/>
        <end position="68"/>
    </location>
</feature>
<feature type="compositionally biased region" description="Gly residues" evidence="3">
    <location>
        <begin position="314"/>
        <end position="323"/>
    </location>
</feature>
<keyword evidence="6" id="KW-1185">Reference proteome</keyword>
<dbReference type="PANTHER" id="PTHR10706:SF130">
    <property type="entry name" value="F-BOX ONLY PROTEIN 31"/>
    <property type="match status" value="1"/>
</dbReference>
<dbReference type="PROSITE" id="PS50181">
    <property type="entry name" value="FBOX"/>
    <property type="match status" value="1"/>
</dbReference>
<feature type="compositionally biased region" description="Acidic residues" evidence="3">
    <location>
        <begin position="218"/>
        <end position="269"/>
    </location>
</feature>
<dbReference type="SUPFAM" id="SSF81383">
    <property type="entry name" value="F-box domain"/>
    <property type="match status" value="1"/>
</dbReference>
<evidence type="ECO:0000313" key="6">
    <source>
        <dbReference type="Proteomes" id="UP001054857"/>
    </source>
</evidence>
<evidence type="ECO:0000259" key="4">
    <source>
        <dbReference type="PROSITE" id="PS50181"/>
    </source>
</evidence>
<sequence length="727" mass="74016">MDTSCQPSSHPPTSGEDTGMAAPIFTVPDDILIRVIHYLKPLDIIHFAAVCLRFRALATEDILVWAPICREILGSGSAAESPLPWGLPTFRRLYTDLLRMYGPLLCGPWLSACAPLGSLVVAYPEPPYIIGAAVTNLRLGDPGITAVPIFRVSYDADAGSAVVSCLRAKNTFHALVFRTLPLHQFLGDPMDPDVAEEEEERQGPHAAELRLRYGTAAEEVEEASEGEVERAMEEDEETTEGVEEEEEETTDETGELETDEDVGEGEGEEVGTGGGGEVAAEAEGGGGGDVSTSSSSGHDSGAAGREKEVRQESPGGGAGGGDGLQRRPVYGWGCGGGSLRGFSFRCSRATCCHTEVEAVCRWDPADARQLPPEALQPQPQTGPSGSTPSAATGGAGGSSSSTSPSSSSGDLLDLHVPTAYSSRERVHMVAWTLQSLVAYDRDNGVSYRRLYNPARPTTTTTPAATTSNAPVESSAPTATAATSSGPAAGTAAATAAHDVAPAGAVPDEPAVPSAAAAAVAEAAAAEAVAAEGGRPGDGAAAAPHEALPAPGGPPAAAAAASAPMQVPPQPLPVHPLEGVWRGTYGAHGIEVLHVRRSGPAVLEGRKLTGDDNVPAGALSFRIFLDRPPPPASPLAALRGKPFRLPPDYTSRVQLEPADAAAAAGGAAGSGGSGGGGGGSGPALPAAPVVVLELLPAEGQVASGGFRHPSWIAAEVAVLGAHTFGLAW</sequence>
<dbReference type="PANTHER" id="PTHR10706">
    <property type="entry name" value="F-BOX FAMILY PROTEIN"/>
    <property type="match status" value="1"/>
</dbReference>
<dbReference type="Proteomes" id="UP001054857">
    <property type="component" value="Unassembled WGS sequence"/>
</dbReference>
<accession>A0AAD3DY73</accession>
<feature type="region of interest" description="Disordered" evidence="3">
    <location>
        <begin position="369"/>
        <end position="410"/>
    </location>
</feature>
<dbReference type="Pfam" id="PF12014">
    <property type="entry name" value="Cyclin_D1_bind"/>
    <property type="match status" value="1"/>
</dbReference>
<feature type="compositionally biased region" description="Gly residues" evidence="3">
    <location>
        <begin position="270"/>
        <end position="289"/>
    </location>
</feature>
<feature type="region of interest" description="Disordered" evidence="3">
    <location>
        <begin position="1"/>
        <end position="20"/>
    </location>
</feature>
<dbReference type="AlphaFoldDB" id="A0AAD3DY73"/>